<feature type="non-terminal residue" evidence="4">
    <location>
        <position position="512"/>
    </location>
</feature>
<dbReference type="InterPro" id="IPR002035">
    <property type="entry name" value="VWF_A"/>
</dbReference>
<feature type="domain" description="VWFA" evidence="3">
    <location>
        <begin position="60"/>
        <end position="235"/>
    </location>
</feature>
<dbReference type="EMBL" id="JBHSOH010000033">
    <property type="protein sequence ID" value="MFC5849913.1"/>
    <property type="molecule type" value="Genomic_DNA"/>
</dbReference>
<keyword evidence="2" id="KW-0732">Signal</keyword>
<dbReference type="SUPFAM" id="SSF53300">
    <property type="entry name" value="vWA-like"/>
    <property type="match status" value="1"/>
</dbReference>
<dbReference type="Gene3D" id="3.40.50.410">
    <property type="entry name" value="von Willebrand factor, type A domain"/>
    <property type="match status" value="1"/>
</dbReference>
<protein>
    <submittedName>
        <fullName evidence="4">VWA domain-containing protein</fullName>
    </submittedName>
</protein>
<gene>
    <name evidence="4" type="ORF">ACFPQ6_16545</name>
</gene>
<proteinExistence type="predicted"/>
<feature type="signal peptide" evidence="2">
    <location>
        <begin position="1"/>
        <end position="22"/>
    </location>
</feature>
<comment type="caution">
    <text evidence="4">The sequence shown here is derived from an EMBL/GenBank/DDBJ whole genome shotgun (WGS) entry which is preliminary data.</text>
</comment>
<reference evidence="5" key="1">
    <citation type="journal article" date="2019" name="Int. J. Syst. Evol. Microbiol.">
        <title>The Global Catalogue of Microorganisms (GCM) 10K type strain sequencing project: providing services to taxonomists for standard genome sequencing and annotation.</title>
        <authorList>
            <consortium name="The Broad Institute Genomics Platform"/>
            <consortium name="The Broad Institute Genome Sequencing Center for Infectious Disease"/>
            <person name="Wu L."/>
            <person name="Ma J."/>
        </authorList>
    </citation>
    <scope>NUCLEOTIDE SEQUENCE [LARGE SCALE GENOMIC DNA]</scope>
    <source>
        <strain evidence="5">CGMCC 1.15053</strain>
    </source>
</reference>
<evidence type="ECO:0000313" key="4">
    <source>
        <dbReference type="EMBL" id="MFC5849913.1"/>
    </source>
</evidence>
<dbReference type="InterPro" id="IPR036465">
    <property type="entry name" value="vWFA_dom_sf"/>
</dbReference>
<dbReference type="Pfam" id="PF13519">
    <property type="entry name" value="VWA_2"/>
    <property type="match status" value="1"/>
</dbReference>
<feature type="compositionally biased region" description="Pro residues" evidence="1">
    <location>
        <begin position="31"/>
        <end position="44"/>
    </location>
</feature>
<sequence>MPRAALFLSLAAALLCGSLALAAPPAATAPAPAPSPAPSRPPGAAPTDACTLPGGPVPTRTRAVFVLDTSGSMRGIGDGRADIFGRVKASVGAYVASARPDRVDLITFDGGLRSRRGYALPADADTFARDLAALRADGSNTYLYGSLHGALSPLAGGERYLTDVFLLTDGIDNDPRRRITPQQAFAAFRGRGALDRLTYLALGTEIPAEAATALARSGYARGLSLPVGRVPDLTRVRGTVAATVTDPAQVPAPYPDGTPLRLVGPGALVLAQPQASGGLTRLSVRGEVPPGTAALLCAAPGAATSVAPAGLPPQRVLLTLKLPPQVAAPHGWLAWARGPRTQAGAAPTAPEQAAARDVARAAAPARWQWLNPGADRVLSPGEDTALRYRVSPGTDLTGARLELPGGAAAGLVGALEAQPGAHEVAVRLRRTGDGGAGQEAAARLVLVSGETLELPGVVAGSAGGAGQTVTLTPVEPASVVPEPAGAPARGGRWVPGALLLAALLVLGDLLLR</sequence>
<keyword evidence="5" id="KW-1185">Reference proteome</keyword>
<name>A0ABW1DQR6_9DEIO</name>
<organism evidence="4 5">
    <name type="scientific">Deinococcus petrolearius</name>
    <dbReference type="NCBI Taxonomy" id="1751295"/>
    <lineage>
        <taxon>Bacteria</taxon>
        <taxon>Thermotogati</taxon>
        <taxon>Deinococcota</taxon>
        <taxon>Deinococci</taxon>
        <taxon>Deinococcales</taxon>
        <taxon>Deinococcaceae</taxon>
        <taxon>Deinococcus</taxon>
    </lineage>
</organism>
<dbReference type="Proteomes" id="UP001595979">
    <property type="component" value="Unassembled WGS sequence"/>
</dbReference>
<evidence type="ECO:0000313" key="5">
    <source>
        <dbReference type="Proteomes" id="UP001595979"/>
    </source>
</evidence>
<evidence type="ECO:0000256" key="1">
    <source>
        <dbReference type="SAM" id="MobiDB-lite"/>
    </source>
</evidence>
<dbReference type="RefSeq" id="WP_380051461.1">
    <property type="nucleotide sequence ID" value="NZ_JBHSOH010000033.1"/>
</dbReference>
<dbReference type="CDD" id="cd00198">
    <property type="entry name" value="vWFA"/>
    <property type="match status" value="1"/>
</dbReference>
<feature type="region of interest" description="Disordered" evidence="1">
    <location>
        <begin position="27"/>
        <end position="56"/>
    </location>
</feature>
<accession>A0ABW1DQR6</accession>
<dbReference type="SMART" id="SM00327">
    <property type="entry name" value="VWA"/>
    <property type="match status" value="1"/>
</dbReference>
<evidence type="ECO:0000259" key="3">
    <source>
        <dbReference type="SMART" id="SM00327"/>
    </source>
</evidence>
<feature type="chain" id="PRO_5045260219" evidence="2">
    <location>
        <begin position="23"/>
        <end position="512"/>
    </location>
</feature>
<evidence type="ECO:0000256" key="2">
    <source>
        <dbReference type="SAM" id="SignalP"/>
    </source>
</evidence>